<name>A0ABN1BSU5_9DEIO</name>
<evidence type="ECO:0008006" key="3">
    <source>
        <dbReference type="Google" id="ProtNLM"/>
    </source>
</evidence>
<proteinExistence type="predicted"/>
<evidence type="ECO:0000313" key="1">
    <source>
        <dbReference type="EMBL" id="GAA0504933.1"/>
    </source>
</evidence>
<comment type="caution">
    <text evidence="1">The sequence shown here is derived from an EMBL/GenBank/DDBJ whole genome shotgun (WGS) entry which is preliminary data.</text>
</comment>
<gene>
    <name evidence="1" type="ORF">GCM10008937_10870</name>
</gene>
<accession>A0ABN1BSU5</accession>
<dbReference type="Proteomes" id="UP001500191">
    <property type="component" value="Unassembled WGS sequence"/>
</dbReference>
<sequence>MKKLPLLALPLLLAACGETGVNVGQGVSMTAALTGTEVGADVVNVYAKNADGTRGAYMGSEVKVYRPTQGALNFQVKAGSLGVTITAAKVVYTDASGTPFAAPSNTFNTTLNIKVPEGYVCAGGATNCTFTEKTAAPISFTAPTTGLYLLSEQAAIAAADSCVDGSAALASGQGACAEVRMNITLTGQDTLGATRTITIPQAQVRVYVANVTEEVR</sequence>
<keyword evidence="2" id="KW-1185">Reference proteome</keyword>
<reference evidence="1 2" key="1">
    <citation type="journal article" date="2019" name="Int. J. Syst. Evol. Microbiol.">
        <title>The Global Catalogue of Microorganisms (GCM) 10K type strain sequencing project: providing services to taxonomists for standard genome sequencing and annotation.</title>
        <authorList>
            <consortium name="The Broad Institute Genomics Platform"/>
            <consortium name="The Broad Institute Genome Sequencing Center for Infectious Disease"/>
            <person name="Wu L."/>
            <person name="Ma J."/>
        </authorList>
    </citation>
    <scope>NUCLEOTIDE SEQUENCE [LARGE SCALE GENOMIC DNA]</scope>
    <source>
        <strain evidence="1 2">JCM 14368</strain>
    </source>
</reference>
<organism evidence="1 2">
    <name type="scientific">Deinococcus depolymerans</name>
    <dbReference type="NCBI Taxonomy" id="392408"/>
    <lineage>
        <taxon>Bacteria</taxon>
        <taxon>Thermotogati</taxon>
        <taxon>Deinococcota</taxon>
        <taxon>Deinococci</taxon>
        <taxon>Deinococcales</taxon>
        <taxon>Deinococcaceae</taxon>
        <taxon>Deinococcus</taxon>
    </lineage>
</organism>
<dbReference type="RefSeq" id="WP_343756927.1">
    <property type="nucleotide sequence ID" value="NZ_BAAADB010000008.1"/>
</dbReference>
<dbReference type="EMBL" id="BAAADB010000008">
    <property type="protein sequence ID" value="GAA0504933.1"/>
    <property type="molecule type" value="Genomic_DNA"/>
</dbReference>
<dbReference type="PROSITE" id="PS51257">
    <property type="entry name" value="PROKAR_LIPOPROTEIN"/>
    <property type="match status" value="1"/>
</dbReference>
<evidence type="ECO:0000313" key="2">
    <source>
        <dbReference type="Proteomes" id="UP001500191"/>
    </source>
</evidence>
<protein>
    <recommendedName>
        <fullName evidence="3">Lipoprotein</fullName>
    </recommendedName>
</protein>